<dbReference type="OrthoDB" id="8187079at2759"/>
<reference evidence="4" key="1">
    <citation type="submission" date="2025-08" db="UniProtKB">
        <authorList>
            <consortium name="RefSeq"/>
        </authorList>
    </citation>
    <scope>IDENTIFICATION</scope>
    <source>
        <strain evidence="4">USDA-PBARC FA_bdor</strain>
        <tissue evidence="4">Whole organism</tissue>
    </source>
</reference>
<feature type="domain" description="WAP" evidence="2">
    <location>
        <begin position="22"/>
        <end position="68"/>
    </location>
</feature>
<dbReference type="AlphaFoldDB" id="A0A9R1U4G4"/>
<dbReference type="InterPro" id="IPR036645">
    <property type="entry name" value="Elafin-like_sf"/>
</dbReference>
<dbReference type="GO" id="GO:0005576">
    <property type="term" value="C:extracellular region"/>
    <property type="evidence" value="ECO:0007669"/>
    <property type="project" value="InterPro"/>
</dbReference>
<keyword evidence="1" id="KW-0732">Signal</keyword>
<dbReference type="GeneID" id="105268690"/>
<name>A0A9R1U4G4_9HYME</name>
<feature type="chain" id="PRO_5040141314" evidence="1">
    <location>
        <begin position="21"/>
        <end position="114"/>
    </location>
</feature>
<dbReference type="PROSITE" id="PS51390">
    <property type="entry name" value="WAP"/>
    <property type="match status" value="1"/>
</dbReference>
<gene>
    <name evidence="4" type="primary">LOC105268690</name>
</gene>
<sequence length="114" mass="12082">MGGKILLLVCIVMAVGVIQAQLSHKGGNCPLRNTVSRCQPNCVSDHQCPSNEKCCSNKCGSMSCAGPSAVNTGSDGGYKNSGRDTGVFCGGIKCSPYEKCEMDRTTKRERCVRT</sequence>
<dbReference type="SUPFAM" id="SSF57256">
    <property type="entry name" value="Elafin-like"/>
    <property type="match status" value="1"/>
</dbReference>
<proteinExistence type="predicted"/>
<protein>
    <submittedName>
        <fullName evidence="4">Waprin-Thr1</fullName>
    </submittedName>
</protein>
<dbReference type="Pfam" id="PF00095">
    <property type="entry name" value="WAP"/>
    <property type="match status" value="1"/>
</dbReference>
<dbReference type="Proteomes" id="UP000694866">
    <property type="component" value="Unplaced"/>
</dbReference>
<evidence type="ECO:0000256" key="1">
    <source>
        <dbReference type="SAM" id="SignalP"/>
    </source>
</evidence>
<keyword evidence="3" id="KW-1185">Reference proteome</keyword>
<accession>A0A9R1U4G4</accession>
<organism evidence="3 4">
    <name type="scientific">Fopius arisanus</name>
    <dbReference type="NCBI Taxonomy" id="64838"/>
    <lineage>
        <taxon>Eukaryota</taxon>
        <taxon>Metazoa</taxon>
        <taxon>Ecdysozoa</taxon>
        <taxon>Arthropoda</taxon>
        <taxon>Hexapoda</taxon>
        <taxon>Insecta</taxon>
        <taxon>Pterygota</taxon>
        <taxon>Neoptera</taxon>
        <taxon>Endopterygota</taxon>
        <taxon>Hymenoptera</taxon>
        <taxon>Apocrita</taxon>
        <taxon>Ichneumonoidea</taxon>
        <taxon>Braconidae</taxon>
        <taxon>Opiinae</taxon>
        <taxon>Fopius</taxon>
    </lineage>
</organism>
<dbReference type="SMART" id="SM00217">
    <property type="entry name" value="WAP"/>
    <property type="match status" value="1"/>
</dbReference>
<evidence type="ECO:0000313" key="3">
    <source>
        <dbReference type="Proteomes" id="UP000694866"/>
    </source>
</evidence>
<evidence type="ECO:0000259" key="2">
    <source>
        <dbReference type="PROSITE" id="PS51390"/>
    </source>
</evidence>
<dbReference type="InterPro" id="IPR008197">
    <property type="entry name" value="WAP_dom"/>
</dbReference>
<evidence type="ECO:0000313" key="4">
    <source>
        <dbReference type="RefSeq" id="XP_011306766.1"/>
    </source>
</evidence>
<dbReference type="Gene3D" id="4.10.75.10">
    <property type="entry name" value="Elafin-like"/>
    <property type="match status" value="1"/>
</dbReference>
<dbReference type="KEGG" id="fas:105268690"/>
<dbReference type="RefSeq" id="XP_011306766.1">
    <property type="nucleotide sequence ID" value="XM_011308464.1"/>
</dbReference>
<feature type="signal peptide" evidence="1">
    <location>
        <begin position="1"/>
        <end position="20"/>
    </location>
</feature>
<dbReference type="GO" id="GO:0030414">
    <property type="term" value="F:peptidase inhibitor activity"/>
    <property type="evidence" value="ECO:0007669"/>
    <property type="project" value="InterPro"/>
</dbReference>